<feature type="domain" description="Cadherin" evidence="17">
    <location>
        <begin position="642"/>
        <end position="750"/>
    </location>
</feature>
<evidence type="ECO:0000256" key="13">
    <source>
        <dbReference type="RuleBase" id="RU003318"/>
    </source>
</evidence>
<evidence type="ECO:0000256" key="11">
    <source>
        <dbReference type="ARBA" id="ARBA00023180"/>
    </source>
</evidence>
<dbReference type="FunFam" id="2.60.40.60:FF:000012">
    <property type="entry name" value="Cadherin 24"/>
    <property type="match status" value="1"/>
</dbReference>
<dbReference type="SMART" id="SM00112">
    <property type="entry name" value="CA"/>
    <property type="match status" value="5"/>
</dbReference>
<dbReference type="Gene3D" id="4.10.900.10">
    <property type="entry name" value="TCF3-CBD (Catenin binding domain)"/>
    <property type="match status" value="1"/>
</dbReference>
<dbReference type="Proteomes" id="UP000694542">
    <property type="component" value="Chromosome 1"/>
</dbReference>
<feature type="domain" description="Cadherin" evidence="17">
    <location>
        <begin position="561"/>
        <end position="641"/>
    </location>
</feature>
<dbReference type="Ensembl" id="ENSCAFT00040002355.1">
    <property type="protein sequence ID" value="ENSCAFP00040002012.1"/>
    <property type="gene ID" value="ENSCAFG00040001253.1"/>
</dbReference>
<evidence type="ECO:0000256" key="16">
    <source>
        <dbReference type="SAM" id="Phobius"/>
    </source>
</evidence>
<dbReference type="InterPro" id="IPR027397">
    <property type="entry name" value="Catenin-bd_sf"/>
</dbReference>
<evidence type="ECO:0000256" key="6">
    <source>
        <dbReference type="ARBA" id="ARBA00022737"/>
    </source>
</evidence>
<feature type="compositionally biased region" description="Low complexity" evidence="15">
    <location>
        <begin position="343"/>
        <end position="357"/>
    </location>
</feature>
<feature type="region of interest" description="Disordered" evidence="15">
    <location>
        <begin position="1"/>
        <end position="306"/>
    </location>
</feature>
<feature type="compositionally biased region" description="Low complexity" evidence="15">
    <location>
        <begin position="66"/>
        <end position="78"/>
    </location>
</feature>
<keyword evidence="9 16" id="KW-1133">Transmembrane helix</keyword>
<comment type="subcellular location">
    <subcellularLocation>
        <location evidence="1 13">Cell membrane</location>
        <topology evidence="1 13">Single-pass type I membrane protein</topology>
    </subcellularLocation>
</comment>
<evidence type="ECO:0000256" key="10">
    <source>
        <dbReference type="ARBA" id="ARBA00023136"/>
    </source>
</evidence>
<feature type="compositionally biased region" description="Gly residues" evidence="15">
    <location>
        <begin position="87"/>
        <end position="102"/>
    </location>
</feature>
<dbReference type="GO" id="GO:0005509">
    <property type="term" value="F:calcium ion binding"/>
    <property type="evidence" value="ECO:0007669"/>
    <property type="project" value="UniProtKB-UniRule"/>
</dbReference>
<comment type="function">
    <text evidence="14">Cadherins are calcium-dependent cell adhesion proteins.</text>
</comment>
<evidence type="ECO:0000259" key="17">
    <source>
        <dbReference type="PROSITE" id="PS50268"/>
    </source>
</evidence>
<keyword evidence="3 13" id="KW-0812">Transmembrane</keyword>
<dbReference type="CDD" id="cd11304">
    <property type="entry name" value="Cadherin_repeat"/>
    <property type="match status" value="5"/>
</dbReference>
<feature type="compositionally biased region" description="Pro residues" evidence="15">
    <location>
        <begin position="145"/>
        <end position="155"/>
    </location>
</feature>
<dbReference type="InterPro" id="IPR000233">
    <property type="entry name" value="Cadherin_Y-type_LIR"/>
</dbReference>
<evidence type="ECO:0000256" key="4">
    <source>
        <dbReference type="ARBA" id="ARBA00022723"/>
    </source>
</evidence>
<keyword evidence="10 16" id="KW-0472">Membrane</keyword>
<dbReference type="SUPFAM" id="SSF49313">
    <property type="entry name" value="Cadherin-like"/>
    <property type="match status" value="5"/>
</dbReference>
<evidence type="ECO:0000256" key="8">
    <source>
        <dbReference type="ARBA" id="ARBA00022889"/>
    </source>
</evidence>
<organism evidence="18 19">
    <name type="scientific">Canis lupus familiaris</name>
    <name type="common">Dog</name>
    <name type="synonym">Canis familiaris</name>
    <dbReference type="NCBI Taxonomy" id="9615"/>
    <lineage>
        <taxon>Eukaryota</taxon>
        <taxon>Metazoa</taxon>
        <taxon>Chordata</taxon>
        <taxon>Craniata</taxon>
        <taxon>Vertebrata</taxon>
        <taxon>Euteleostomi</taxon>
        <taxon>Mammalia</taxon>
        <taxon>Eutheria</taxon>
        <taxon>Laurasiatheria</taxon>
        <taxon>Carnivora</taxon>
        <taxon>Caniformia</taxon>
        <taxon>Canidae</taxon>
        <taxon>Canis</taxon>
    </lineage>
</organism>
<reference evidence="18" key="2">
    <citation type="submission" date="2025-08" db="UniProtKB">
        <authorList>
            <consortium name="Ensembl"/>
        </authorList>
    </citation>
    <scope>IDENTIFICATION</scope>
</reference>
<dbReference type="Pfam" id="PF00028">
    <property type="entry name" value="Cadherin"/>
    <property type="match status" value="5"/>
</dbReference>
<dbReference type="InterPro" id="IPR002126">
    <property type="entry name" value="Cadherin-like_dom"/>
</dbReference>
<dbReference type="GO" id="GO:0007156">
    <property type="term" value="P:homophilic cell adhesion via plasma membrane adhesion molecules"/>
    <property type="evidence" value="ECO:0007669"/>
    <property type="project" value="InterPro"/>
</dbReference>
<feature type="domain" description="Cadherin" evidence="17">
    <location>
        <begin position="866"/>
        <end position="970"/>
    </location>
</feature>
<dbReference type="InterPro" id="IPR015919">
    <property type="entry name" value="Cadherin-like_sf"/>
</dbReference>
<proteinExistence type="predicted"/>
<keyword evidence="6" id="KW-0677">Repeat</keyword>
<dbReference type="PANTHER" id="PTHR24027:SF91">
    <property type="entry name" value="CADHERIN-7"/>
    <property type="match status" value="1"/>
</dbReference>
<dbReference type="PROSITE" id="PS50268">
    <property type="entry name" value="CADHERIN_2"/>
    <property type="match status" value="5"/>
</dbReference>
<evidence type="ECO:0000256" key="12">
    <source>
        <dbReference type="PROSITE-ProRule" id="PRU00043"/>
    </source>
</evidence>
<feature type="transmembrane region" description="Helical" evidence="16">
    <location>
        <begin position="1087"/>
        <end position="1116"/>
    </location>
</feature>
<dbReference type="FunFam" id="2.60.40.60:FF:000008">
    <property type="entry name" value="Cadherin 24"/>
    <property type="match status" value="1"/>
</dbReference>
<dbReference type="PROSITE" id="PS00232">
    <property type="entry name" value="CADHERIN_1"/>
    <property type="match status" value="2"/>
</dbReference>
<keyword evidence="5" id="KW-0732">Signal</keyword>
<dbReference type="PRINTS" id="PR00205">
    <property type="entry name" value="CADHERIN"/>
</dbReference>
<evidence type="ECO:0000256" key="15">
    <source>
        <dbReference type="SAM" id="MobiDB-lite"/>
    </source>
</evidence>
<evidence type="ECO:0000313" key="18">
    <source>
        <dbReference type="Ensembl" id="ENSCAFP00040002012.1"/>
    </source>
</evidence>
<evidence type="ECO:0000256" key="2">
    <source>
        <dbReference type="ARBA" id="ARBA00022475"/>
    </source>
</evidence>
<dbReference type="FunFam" id="2.60.40.60:FF:000017">
    <property type="entry name" value="Cadherin 24"/>
    <property type="match status" value="1"/>
</dbReference>
<sequence>MTLPSSLRSSADHGSATGRGGGGEGAGKGKRKKKKDSRNSPAAPRFQMQIPGGEMRGLRPRPPSALPSASPPGLGLRGSVRRARGAGCAGGGARARGCGRGCARGCARRRSARPPGSPPGSAGGARGSPAAGRAQRLRAPRPPRARPPSRPPSGRAPPLARDPRLSRAGEPAGPSERAEAAEAAEAAAAGPGAPAARGEAVPGARSPPGRAARGLSARPLGRRGRVAGRGPRAPDAAGSAARPQVSAPGLGSRGRAGGRGLRAEFAGASPSSRRGAGQTDARAGSGERVPGCAGQDPARTARSEPARGLRLRLLHLSGRCGSPRGFAPRPPRPPPLVSRRRGASGSAPAPSAWLAPAPGGFASGKGARFGSRECEGDASGAPATRRLAVCSLRAWIPEEGPAAELPSRCRPLNPPDLLAVSSGTYYTILWRRLFSSGDPLQSNTLQIIISGLPADTLPEARATKPTGTVPFLLSRFFSYTGKRKKKKKMKLGKVEFCHFLQLIALFLCFSGMSQAELSRSRSKPYFQSGRSRTKRSWVWNQFFVLEEYMGSDPLYVGKLHSDVDKGDGSIKYILSGEGASSIFIIDENTGDIHATKRLDREEQAYYTLRAQALDRLTNKPVEPESEFVIKIQDINDNEPKFLDGPYTAGVPEMSPVGTSVVQVTATDADDPTYGNSARVVYSILQGQPYFSVEPKTGVIKTALPNMDREAKDQYLLVIQAKDMVGQNGGLSGTTSVTVTLTDVNDNPPRFPRRSYQYNVPESLPVASVVARIKAADADIGANAEMEYKIVDGDGLGIFKISVDKDTQEGIITIQKDLDFEAKTSYTLRIEAANKDADPRFLSLGPFSDTTTVKIIVEDVDEPPVFSSPLYPMEVSEATQVGNIIGTVAAHDPDSSNSPVRYSIDRNTDLERYFNIDANSGVITTAKSLDRETNAIHNITVLAMESQNPSQVGRGYVAITILDINDNAPEFAMEYETTVCENAQPGQVIQKISAVDKDEPSNGHQFYFSLTTDATNNHNFSLKDNKDNTASILTRRNGFRRQEQSVYYLPIFIVDSGSPSLSSTNTLTIRVCDCDADGIAQTCNAEAYVLPAGLSTGALIAILACVLTLLVLILLIVTMRRRKKEPLIFDEERDIRENIVRYDDEGGGEEDTEAFDMAALRNLNVIRDTKTRRDVTPEIQFLSRPTFKSIPDNVIFREFIWERLKEADVDPCAPPYDSLQTYAFEGNGSVAESLSSLDSISSNSDQNYDYLSDWGPRFKRLADMYGTGQESLYS</sequence>
<evidence type="ECO:0000256" key="1">
    <source>
        <dbReference type="ARBA" id="ARBA00004251"/>
    </source>
</evidence>
<dbReference type="Pfam" id="PF01049">
    <property type="entry name" value="CADH_Y-type_LIR"/>
    <property type="match status" value="1"/>
</dbReference>
<dbReference type="GO" id="GO:0005886">
    <property type="term" value="C:plasma membrane"/>
    <property type="evidence" value="ECO:0007669"/>
    <property type="project" value="UniProtKB-SubCell"/>
</dbReference>
<evidence type="ECO:0000256" key="9">
    <source>
        <dbReference type="ARBA" id="ARBA00022989"/>
    </source>
</evidence>
<feature type="compositionally biased region" description="Low complexity" evidence="15">
    <location>
        <begin position="168"/>
        <end position="204"/>
    </location>
</feature>
<reference evidence="18" key="1">
    <citation type="submission" date="2018-10" db="EMBL/GenBank/DDBJ databases">
        <title>De novo assembly of a Great Dane genome.</title>
        <authorList>
            <person name="Kidd J.M."/>
            <person name="Pendleton A.L."/>
            <person name="Shen F."/>
            <person name="Emery S."/>
        </authorList>
    </citation>
    <scope>NUCLEOTIDE SEQUENCE [LARGE SCALE GENOMIC DNA]</scope>
    <source>
        <strain evidence="18">Great Dane</strain>
    </source>
</reference>
<dbReference type="FunFam" id="4.10.900.10:FF:000001">
    <property type="entry name" value="Cadherin 2"/>
    <property type="match status" value="1"/>
</dbReference>
<protein>
    <recommendedName>
        <fullName evidence="17">Cadherin domain-containing protein</fullName>
    </recommendedName>
</protein>
<feature type="compositionally biased region" description="Gly residues" evidence="15">
    <location>
        <begin position="251"/>
        <end position="260"/>
    </location>
</feature>
<evidence type="ECO:0000256" key="14">
    <source>
        <dbReference type="RuleBase" id="RU004357"/>
    </source>
</evidence>
<keyword evidence="7 12" id="KW-0106">Calcium</keyword>
<feature type="compositionally biased region" description="Low complexity" evidence="15">
    <location>
        <begin position="228"/>
        <end position="243"/>
    </location>
</feature>
<evidence type="ECO:0000256" key="7">
    <source>
        <dbReference type="ARBA" id="ARBA00022837"/>
    </source>
</evidence>
<keyword evidence="4" id="KW-0479">Metal-binding</keyword>
<evidence type="ECO:0000256" key="5">
    <source>
        <dbReference type="ARBA" id="ARBA00022729"/>
    </source>
</evidence>
<feature type="region of interest" description="Disordered" evidence="15">
    <location>
        <begin position="320"/>
        <end position="357"/>
    </location>
</feature>
<accession>A0A8C0RV62</accession>
<dbReference type="FunFam" id="2.60.40.60:FF:000014">
    <property type="entry name" value="Cadherin 8"/>
    <property type="match status" value="1"/>
</dbReference>
<feature type="compositionally biased region" description="Basic residues" evidence="15">
    <location>
        <begin position="135"/>
        <end position="144"/>
    </location>
</feature>
<dbReference type="FunFam" id="2.60.40.60:FF:000009">
    <property type="entry name" value="Cadherin 24"/>
    <property type="match status" value="1"/>
</dbReference>
<keyword evidence="2" id="KW-1003">Cell membrane</keyword>
<dbReference type="PANTHER" id="PTHR24027">
    <property type="entry name" value="CADHERIN-23"/>
    <property type="match status" value="1"/>
</dbReference>
<dbReference type="AlphaFoldDB" id="A0A8C0RV62"/>
<dbReference type="InterPro" id="IPR020894">
    <property type="entry name" value="Cadherin_CS"/>
</dbReference>
<feature type="compositionally biased region" description="Gly residues" evidence="15">
    <location>
        <begin position="17"/>
        <end position="26"/>
    </location>
</feature>
<feature type="domain" description="Cadherin" evidence="17">
    <location>
        <begin position="751"/>
        <end position="865"/>
    </location>
</feature>
<dbReference type="InterPro" id="IPR039808">
    <property type="entry name" value="Cadherin"/>
</dbReference>
<evidence type="ECO:0000256" key="3">
    <source>
        <dbReference type="ARBA" id="ARBA00022692"/>
    </source>
</evidence>
<keyword evidence="11" id="KW-0325">Glycoprotein</keyword>
<name>A0A8C0RV62_CANLF</name>
<keyword evidence="8 13" id="KW-0130">Cell adhesion</keyword>
<feature type="domain" description="Cadherin" evidence="17">
    <location>
        <begin position="970"/>
        <end position="1087"/>
    </location>
</feature>
<dbReference type="Gene3D" id="2.60.40.60">
    <property type="entry name" value="Cadherins"/>
    <property type="match status" value="5"/>
</dbReference>
<evidence type="ECO:0000313" key="19">
    <source>
        <dbReference type="Proteomes" id="UP000694542"/>
    </source>
</evidence>